<dbReference type="AlphaFoldDB" id="A0A182IGF5"/>
<dbReference type="Proteomes" id="UP000075840">
    <property type="component" value="Unassembled WGS sequence"/>
</dbReference>
<protein>
    <submittedName>
        <fullName evidence="1">Uncharacterized protein</fullName>
    </submittedName>
</protein>
<proteinExistence type="predicted"/>
<sequence>MPTYLDQSIFSLKILHSRKLLIH</sequence>
<evidence type="ECO:0000313" key="2">
    <source>
        <dbReference type="Proteomes" id="UP000075840"/>
    </source>
</evidence>
<keyword evidence="2" id="KW-1185">Reference proteome</keyword>
<accession>A0A182IGF5</accession>
<dbReference type="EnsemblMetazoa" id="AARA014551-RA">
    <property type="protein sequence ID" value="AARA014551-PA"/>
    <property type="gene ID" value="AARA014551"/>
</dbReference>
<reference evidence="1" key="1">
    <citation type="submission" date="2022-08" db="UniProtKB">
        <authorList>
            <consortium name="EnsemblMetazoa"/>
        </authorList>
    </citation>
    <scope>IDENTIFICATION</scope>
    <source>
        <strain evidence="1">Dongola</strain>
    </source>
</reference>
<dbReference type="EMBL" id="APCN01006917">
    <property type="status" value="NOT_ANNOTATED_CDS"/>
    <property type="molecule type" value="Genomic_DNA"/>
</dbReference>
<name>A0A182IGF5_ANOAR</name>
<dbReference type="VEuPathDB" id="VectorBase:AARA014551"/>
<evidence type="ECO:0000313" key="1">
    <source>
        <dbReference type="EnsemblMetazoa" id="AARA014551-PA"/>
    </source>
</evidence>
<organism evidence="1 2">
    <name type="scientific">Anopheles arabiensis</name>
    <name type="common">Mosquito</name>
    <dbReference type="NCBI Taxonomy" id="7173"/>
    <lineage>
        <taxon>Eukaryota</taxon>
        <taxon>Metazoa</taxon>
        <taxon>Ecdysozoa</taxon>
        <taxon>Arthropoda</taxon>
        <taxon>Hexapoda</taxon>
        <taxon>Insecta</taxon>
        <taxon>Pterygota</taxon>
        <taxon>Neoptera</taxon>
        <taxon>Endopterygota</taxon>
        <taxon>Diptera</taxon>
        <taxon>Nematocera</taxon>
        <taxon>Culicoidea</taxon>
        <taxon>Culicidae</taxon>
        <taxon>Anophelinae</taxon>
        <taxon>Anopheles</taxon>
    </lineage>
</organism>